<evidence type="ECO:0000313" key="3">
    <source>
        <dbReference type="Proteomes" id="UP000177457"/>
    </source>
</evidence>
<organism evidence="2 3">
    <name type="scientific">Candidatus Magasanikbacteria bacterium RIFCSPHIGHO2_02_FULL_51_14</name>
    <dbReference type="NCBI Taxonomy" id="1798683"/>
    <lineage>
        <taxon>Bacteria</taxon>
        <taxon>Candidatus Magasanikiibacteriota</taxon>
    </lineage>
</organism>
<keyword evidence="1" id="KW-1133">Transmembrane helix</keyword>
<dbReference type="Proteomes" id="UP000177457">
    <property type="component" value="Unassembled WGS sequence"/>
</dbReference>
<gene>
    <name evidence="2" type="ORF">A3C90_02175</name>
</gene>
<proteinExistence type="predicted"/>
<dbReference type="STRING" id="1798683.A3C90_02175"/>
<dbReference type="EMBL" id="MFQE01000006">
    <property type="protein sequence ID" value="OGH73998.1"/>
    <property type="molecule type" value="Genomic_DNA"/>
</dbReference>
<keyword evidence="1" id="KW-0812">Transmembrane</keyword>
<dbReference type="GO" id="GO:0003676">
    <property type="term" value="F:nucleic acid binding"/>
    <property type="evidence" value="ECO:0007669"/>
    <property type="project" value="InterPro"/>
</dbReference>
<dbReference type="Pfam" id="PF06961">
    <property type="entry name" value="DUF1294"/>
    <property type="match status" value="1"/>
</dbReference>
<comment type="caution">
    <text evidence="2">The sequence shown here is derived from an EMBL/GenBank/DDBJ whole genome shotgun (WGS) entry which is preliminary data.</text>
</comment>
<sequence>MIERFLSLPLLSQILLVYFIAVNVVSFFYFGLDKLKAELGSRRVSERRLWALALLGGSLGAFLGMNFFRHKTQKASFQAILLLIFLVQIAVVFLLMQ</sequence>
<dbReference type="PIRSF" id="PIRSF002599">
    <property type="entry name" value="Cold_shock_A"/>
    <property type="match status" value="1"/>
</dbReference>
<keyword evidence="1" id="KW-0472">Membrane</keyword>
<evidence type="ECO:0000256" key="1">
    <source>
        <dbReference type="SAM" id="Phobius"/>
    </source>
</evidence>
<evidence type="ECO:0008006" key="4">
    <source>
        <dbReference type="Google" id="ProtNLM"/>
    </source>
</evidence>
<name>A0A1F6MR18_9BACT</name>
<feature type="transmembrane region" description="Helical" evidence="1">
    <location>
        <begin position="75"/>
        <end position="96"/>
    </location>
</feature>
<accession>A0A1F6MR18</accession>
<dbReference type="InterPro" id="IPR010718">
    <property type="entry name" value="DUF1294"/>
</dbReference>
<feature type="transmembrane region" description="Helical" evidence="1">
    <location>
        <begin position="6"/>
        <end position="29"/>
    </location>
</feature>
<reference evidence="2 3" key="1">
    <citation type="journal article" date="2016" name="Nat. Commun.">
        <title>Thousands of microbial genomes shed light on interconnected biogeochemical processes in an aquifer system.</title>
        <authorList>
            <person name="Anantharaman K."/>
            <person name="Brown C.T."/>
            <person name="Hug L.A."/>
            <person name="Sharon I."/>
            <person name="Castelle C.J."/>
            <person name="Probst A.J."/>
            <person name="Thomas B.C."/>
            <person name="Singh A."/>
            <person name="Wilkins M.J."/>
            <person name="Karaoz U."/>
            <person name="Brodie E.L."/>
            <person name="Williams K.H."/>
            <person name="Hubbard S.S."/>
            <person name="Banfield J.F."/>
        </authorList>
    </citation>
    <scope>NUCLEOTIDE SEQUENCE [LARGE SCALE GENOMIC DNA]</scope>
</reference>
<evidence type="ECO:0000313" key="2">
    <source>
        <dbReference type="EMBL" id="OGH73998.1"/>
    </source>
</evidence>
<dbReference type="InterPro" id="IPR012156">
    <property type="entry name" value="Cold_shock_CspA"/>
</dbReference>
<protein>
    <recommendedName>
        <fullName evidence="4">DUF1294 domain-containing protein</fullName>
    </recommendedName>
</protein>
<dbReference type="AlphaFoldDB" id="A0A1F6MR18"/>
<feature type="transmembrane region" description="Helical" evidence="1">
    <location>
        <begin position="49"/>
        <end position="69"/>
    </location>
</feature>